<evidence type="ECO:0000313" key="9">
    <source>
        <dbReference type="Proteomes" id="UP000285650"/>
    </source>
</evidence>
<evidence type="ECO:0000256" key="1">
    <source>
        <dbReference type="ARBA" id="ARBA00009865"/>
    </source>
</evidence>
<dbReference type="PANTHER" id="PTHR42812">
    <property type="entry name" value="BETA-XYLOSIDASE"/>
    <property type="match status" value="1"/>
</dbReference>
<dbReference type="InterPro" id="IPR041542">
    <property type="entry name" value="GH43_C2"/>
</dbReference>
<dbReference type="GO" id="GO:0004553">
    <property type="term" value="F:hydrolase activity, hydrolyzing O-glycosyl compounds"/>
    <property type="evidence" value="ECO:0007669"/>
    <property type="project" value="InterPro"/>
</dbReference>
<dbReference type="AlphaFoldDB" id="A0A414LES7"/>
<evidence type="ECO:0000256" key="5">
    <source>
        <dbReference type="PIRSR" id="PIRSR606710-2"/>
    </source>
</evidence>
<name>A0A414LES7_9BACE</name>
<dbReference type="InterPro" id="IPR006710">
    <property type="entry name" value="Glyco_hydro_43"/>
</dbReference>
<feature type="active site" description="Proton donor" evidence="4">
    <location>
        <position position="205"/>
    </location>
</feature>
<dbReference type="RefSeq" id="WP_118221667.1">
    <property type="nucleotide sequence ID" value="NZ_JADNIJ010000002.1"/>
</dbReference>
<dbReference type="PANTHER" id="PTHR42812:SF12">
    <property type="entry name" value="BETA-XYLOSIDASE-RELATED"/>
    <property type="match status" value="1"/>
</dbReference>
<dbReference type="PROSITE" id="PS51257">
    <property type="entry name" value="PROKAR_LIPOPROTEIN"/>
    <property type="match status" value="1"/>
</dbReference>
<evidence type="ECO:0000256" key="6">
    <source>
        <dbReference type="RuleBase" id="RU361187"/>
    </source>
</evidence>
<evidence type="ECO:0000256" key="4">
    <source>
        <dbReference type="PIRSR" id="PIRSR606710-1"/>
    </source>
</evidence>
<accession>A0A414LES7</accession>
<gene>
    <name evidence="8" type="ORF">DW712_07165</name>
</gene>
<comment type="caution">
    <text evidence="8">The sequence shown here is derived from an EMBL/GenBank/DDBJ whole genome shotgun (WGS) entry which is preliminary data.</text>
</comment>
<dbReference type="InterPro" id="IPR023296">
    <property type="entry name" value="Glyco_hydro_beta-prop_sf"/>
</dbReference>
<dbReference type="Pfam" id="PF17851">
    <property type="entry name" value="GH43_C2"/>
    <property type="match status" value="1"/>
</dbReference>
<evidence type="ECO:0000256" key="2">
    <source>
        <dbReference type="ARBA" id="ARBA00022801"/>
    </source>
</evidence>
<comment type="similarity">
    <text evidence="1 6">Belongs to the glycosyl hydrolase 43 family.</text>
</comment>
<evidence type="ECO:0000256" key="3">
    <source>
        <dbReference type="ARBA" id="ARBA00023295"/>
    </source>
</evidence>
<dbReference type="InterPro" id="IPR013320">
    <property type="entry name" value="ConA-like_dom_sf"/>
</dbReference>
<dbReference type="GO" id="GO:0005975">
    <property type="term" value="P:carbohydrate metabolic process"/>
    <property type="evidence" value="ECO:0007669"/>
    <property type="project" value="InterPro"/>
</dbReference>
<evidence type="ECO:0000313" key="8">
    <source>
        <dbReference type="EMBL" id="RHE93147.1"/>
    </source>
</evidence>
<protein>
    <submittedName>
        <fullName evidence="8">Glycoside hydrolase</fullName>
    </submittedName>
</protein>
<proteinExistence type="inferred from homology"/>
<keyword evidence="3 6" id="KW-0326">Glycosidase</keyword>
<dbReference type="Gene3D" id="2.60.120.200">
    <property type="match status" value="1"/>
</dbReference>
<dbReference type="CDD" id="cd09001">
    <property type="entry name" value="GH43_FsAxh1-like"/>
    <property type="match status" value="1"/>
</dbReference>
<dbReference type="SUPFAM" id="SSF49899">
    <property type="entry name" value="Concanavalin A-like lectins/glucanases"/>
    <property type="match status" value="1"/>
</dbReference>
<evidence type="ECO:0000259" key="7">
    <source>
        <dbReference type="Pfam" id="PF17851"/>
    </source>
</evidence>
<dbReference type="SUPFAM" id="SSF75005">
    <property type="entry name" value="Arabinanase/levansucrase/invertase"/>
    <property type="match status" value="1"/>
</dbReference>
<dbReference type="Pfam" id="PF04616">
    <property type="entry name" value="Glyco_hydro_43"/>
    <property type="match status" value="1"/>
</dbReference>
<dbReference type="InterPro" id="IPR051795">
    <property type="entry name" value="Glycosyl_Hydrlase_43"/>
</dbReference>
<dbReference type="Gene3D" id="2.115.10.20">
    <property type="entry name" value="Glycosyl hydrolase domain, family 43"/>
    <property type="match status" value="1"/>
</dbReference>
<dbReference type="EMBL" id="QSKV01000004">
    <property type="protein sequence ID" value="RHE93147.1"/>
    <property type="molecule type" value="Genomic_DNA"/>
</dbReference>
<organism evidence="8 9">
    <name type="scientific">Bacteroides intestinalis</name>
    <dbReference type="NCBI Taxonomy" id="329854"/>
    <lineage>
        <taxon>Bacteria</taxon>
        <taxon>Pseudomonadati</taxon>
        <taxon>Bacteroidota</taxon>
        <taxon>Bacteroidia</taxon>
        <taxon>Bacteroidales</taxon>
        <taxon>Bacteroidaceae</taxon>
        <taxon>Bacteroides</taxon>
    </lineage>
</organism>
<feature type="site" description="Important for catalytic activity, responsible for pKa modulation of the active site Glu and correct orientation of both the proton donor and substrate" evidence="5">
    <location>
        <position position="154"/>
    </location>
</feature>
<feature type="active site" description="Proton acceptor" evidence="4">
    <location>
        <position position="46"/>
    </location>
</feature>
<reference evidence="8 9" key="1">
    <citation type="submission" date="2018-08" db="EMBL/GenBank/DDBJ databases">
        <title>A genome reference for cultivated species of the human gut microbiota.</title>
        <authorList>
            <person name="Zou Y."/>
            <person name="Xue W."/>
            <person name="Luo G."/>
        </authorList>
    </citation>
    <scope>NUCLEOTIDE SEQUENCE [LARGE SCALE GENOMIC DNA]</scope>
    <source>
        <strain evidence="8 9">AM27-17</strain>
    </source>
</reference>
<feature type="domain" description="Beta-xylosidase C-terminal Concanavalin A-like" evidence="7">
    <location>
        <begin position="329"/>
        <end position="513"/>
    </location>
</feature>
<sequence>MKKVCIWLICTILFVITGCANIKKKTEAEKEVDTFTNPLIFADVPDVDVIRVGSDYYMISTTAHMSPGAPIMHSKDMVNWKIISYVFDEINESPKNNLEGGNIYSRGQWAASLRYHDGLFYVFFGTGNKSYIYTAKDPAGKWEKKLVIDEYLHDASMLFDDDGSIYLAYGARRIRIIEFNKDLSGINREGLNVEVIPAEPKGLLEGVHFYKFNNKYYMTFIWWPEGGIRTQLCFRSDKVAGPYEMKIILSDDMGYPNHGVAQGCFIDTEDGKWYGMLFQDHEAVGRVPVLMPCRWEDGWPMLGDENGKVPQVMEKPVKGYNEKTELVVSDEFKGKKLGLTWQWNHNPDNTLWSLAERPGYLRLKTGKVVNNIFDARNTLTQRTEGPKCSGVVALELSHMKDGDRAGLAAFCSEPGTLTVVQENGKKFLIMTDRGVEKARVELKKDKVYLKMDCDFTTDDAVFSYSLNDKQWEQLGGKFHMIFSMAHFTGNKFAIFNYATKNAGGYVDIDFFRYDK</sequence>
<dbReference type="Proteomes" id="UP000285650">
    <property type="component" value="Unassembled WGS sequence"/>
</dbReference>
<keyword evidence="2 6" id="KW-0378">Hydrolase</keyword>